<organism evidence="1">
    <name type="scientific">uncultured Caudovirales phage</name>
    <dbReference type="NCBI Taxonomy" id="2100421"/>
    <lineage>
        <taxon>Viruses</taxon>
        <taxon>Duplodnaviria</taxon>
        <taxon>Heunggongvirae</taxon>
        <taxon>Uroviricota</taxon>
        <taxon>Caudoviricetes</taxon>
        <taxon>Peduoviridae</taxon>
        <taxon>Maltschvirus</taxon>
        <taxon>Maltschvirus maltsch</taxon>
    </lineage>
</organism>
<dbReference type="EMBL" id="LR797032">
    <property type="protein sequence ID" value="CAB4182352.1"/>
    <property type="molecule type" value="Genomic_DNA"/>
</dbReference>
<sequence length="141" mass="14421">MAAYVKYQIGTEVMQEAGNAASDTFQLILSNTAPNVATDTTAASAAELSTGGGYTAGGVNCTITSAGQTAGVFKLVLLAPASPTWTASGAGFTFRYTILYNLTRTQCIGYWDYGSAVTLNGTNGDTFTPTLDAAGGTFTVT</sequence>
<dbReference type="EMBL" id="LR797401">
    <property type="protein sequence ID" value="CAB4213837.1"/>
    <property type="molecule type" value="Genomic_DNA"/>
</dbReference>
<reference evidence="1" key="1">
    <citation type="submission" date="2020-05" db="EMBL/GenBank/DDBJ databases">
        <authorList>
            <person name="Chiriac C."/>
            <person name="Salcher M."/>
            <person name="Ghai R."/>
            <person name="Kavagutti S V."/>
        </authorList>
    </citation>
    <scope>NUCLEOTIDE SEQUENCE</scope>
</reference>
<evidence type="ECO:0000313" key="4">
    <source>
        <dbReference type="EMBL" id="CAB5228391.1"/>
    </source>
</evidence>
<evidence type="ECO:0000313" key="1">
    <source>
        <dbReference type="EMBL" id="CAB4171381.1"/>
    </source>
</evidence>
<dbReference type="EMBL" id="LR796867">
    <property type="protein sequence ID" value="CAB4171381.1"/>
    <property type="molecule type" value="Genomic_DNA"/>
</dbReference>
<dbReference type="EMBL" id="LR798384">
    <property type="protein sequence ID" value="CAB5228391.1"/>
    <property type="molecule type" value="Genomic_DNA"/>
</dbReference>
<accession>A0A6J5PPX0</accession>
<evidence type="ECO:0000313" key="3">
    <source>
        <dbReference type="EMBL" id="CAB4213837.1"/>
    </source>
</evidence>
<evidence type="ECO:0000313" key="2">
    <source>
        <dbReference type="EMBL" id="CAB4182352.1"/>
    </source>
</evidence>
<gene>
    <name evidence="2" type="ORF">UFOVP1095_4</name>
    <name evidence="3" type="ORF">UFOVP1452_4</name>
    <name evidence="4" type="ORF">UFOVP1540_33</name>
    <name evidence="1" type="ORF">UFOVP918_4</name>
</gene>
<name>A0A6J5PPX0_9CAUD</name>
<protein>
    <submittedName>
        <fullName evidence="1">Uncharacterized protein</fullName>
    </submittedName>
</protein>
<proteinExistence type="predicted"/>